<feature type="domain" description="DUF630" evidence="3">
    <location>
        <begin position="1"/>
        <end position="59"/>
    </location>
</feature>
<evidence type="ECO:0000313" key="5">
    <source>
        <dbReference type="Proteomes" id="UP001054252"/>
    </source>
</evidence>
<dbReference type="InterPro" id="IPR006867">
    <property type="entry name" value="DUF632"/>
</dbReference>
<sequence length="821" mass="92281">MGCTNSKPDELPAVALCRDRCSFLDEAIHHRYALAKAHVDYMQSLKLIGRSLRNVLEHDFGRFAGSVGGPPSPKLNLPPKKKGDPLEDGPSSPKKAAVSHHSRSNSGHIQFPTDSDDEDSKTHSLQHSDHSSPLHSYEGGLTEYGTTADYPNYPNYLNYPNYPNMGEEPASFTGGPMQMNYMRNKATPSVVHQHRPISPEKGRMEFGESSSSSYYPYPSYPNNNPGSSSYPYAGDGNYGNFYNYPSYGSTSPLPSTAVASSSKPPPPPSPPKPSPWEFFNPFLNYDRYHTSYTPGRNSIDVREAEGIPDLEEDYQHEVVKEVHGDQKFVGSYGYSKSPVDGEDGKVLGGTGEVEASLYKARPRVGTDNDEEEYEVHVVEENVVNDEKSEEHGNGARSGLRDVSEVAREIEVQFMRASESGNEIAKILEVEKFHYKRKHVSSKMLRVVSPSLSVVSSSSKTGKPSSSTEDASPAILDLPEDLAKGSRNLSSTLHKLYLWEKKLYNEVKAEEKMRVLHDAKCRKLKRLDEKGAEPQKVESTRTVIRSLSTKMRIAIEVVDKISVTINKIRDEELWPQLNELIQGLNRMWKSLLACHHNQCEVIREAKNFGSMGSGKRLSDTHLDAMMQLEHELIDWTFRFSSWAGAQKSYVMALDEWLFKCLHYEPENTEDGVIPYSPGRLGAPLVFVICHQWSQALKRISEKEVVDSMRLFIKEVYQLLDQDKGLRMMANKDLERKLRTLDREDQRKKKGIQALGKKLVQDSRDGNSLSVPGHAVYQSDARNGDLQGSLLRIFEAMERFTAESSKAYVELLQRTEDETVVQA</sequence>
<name>A0AAV5KHC1_9ROSI</name>
<accession>A0AAV5KHC1</accession>
<proteinExistence type="predicted"/>
<comment type="caution">
    <text evidence="4">The sequence shown here is derived from an EMBL/GenBank/DDBJ whole genome shotgun (WGS) entry which is preliminary data.</text>
</comment>
<feature type="domain" description="DUF632" evidence="2">
    <location>
        <begin position="403"/>
        <end position="714"/>
    </location>
</feature>
<feature type="region of interest" description="Disordered" evidence="1">
    <location>
        <begin position="189"/>
        <end position="212"/>
    </location>
</feature>
<dbReference type="Proteomes" id="UP001054252">
    <property type="component" value="Unassembled WGS sequence"/>
</dbReference>
<feature type="region of interest" description="Disordered" evidence="1">
    <location>
        <begin position="452"/>
        <end position="472"/>
    </location>
</feature>
<feature type="region of interest" description="Disordered" evidence="1">
    <location>
        <begin position="252"/>
        <end position="275"/>
    </location>
</feature>
<feature type="compositionally biased region" description="Low complexity" evidence="1">
    <location>
        <begin position="452"/>
        <end position="467"/>
    </location>
</feature>
<dbReference type="PANTHER" id="PTHR21450">
    <property type="entry name" value="PROTEIN ALTERED PHOSPHATE STARVATION RESPONSE 1"/>
    <property type="match status" value="1"/>
</dbReference>
<feature type="compositionally biased region" description="Basic and acidic residues" evidence="1">
    <location>
        <begin position="120"/>
        <end position="132"/>
    </location>
</feature>
<keyword evidence="5" id="KW-1185">Reference proteome</keyword>
<dbReference type="InterPro" id="IPR006868">
    <property type="entry name" value="DUF630"/>
</dbReference>
<feature type="compositionally biased region" description="Pro residues" evidence="1">
    <location>
        <begin position="263"/>
        <end position="274"/>
    </location>
</feature>
<feature type="region of interest" description="Disordered" evidence="1">
    <location>
        <begin position="62"/>
        <end position="143"/>
    </location>
</feature>
<feature type="compositionally biased region" description="Basic and acidic residues" evidence="1">
    <location>
        <begin position="197"/>
        <end position="206"/>
    </location>
</feature>
<protein>
    <submittedName>
        <fullName evidence="4">Uncharacterized protein</fullName>
    </submittedName>
</protein>
<dbReference type="AlphaFoldDB" id="A0AAV5KHC1"/>
<organism evidence="4 5">
    <name type="scientific">Rubroshorea leprosula</name>
    <dbReference type="NCBI Taxonomy" id="152421"/>
    <lineage>
        <taxon>Eukaryota</taxon>
        <taxon>Viridiplantae</taxon>
        <taxon>Streptophyta</taxon>
        <taxon>Embryophyta</taxon>
        <taxon>Tracheophyta</taxon>
        <taxon>Spermatophyta</taxon>
        <taxon>Magnoliopsida</taxon>
        <taxon>eudicotyledons</taxon>
        <taxon>Gunneridae</taxon>
        <taxon>Pentapetalae</taxon>
        <taxon>rosids</taxon>
        <taxon>malvids</taxon>
        <taxon>Malvales</taxon>
        <taxon>Dipterocarpaceae</taxon>
        <taxon>Rubroshorea</taxon>
    </lineage>
</organism>
<evidence type="ECO:0000259" key="3">
    <source>
        <dbReference type="Pfam" id="PF04783"/>
    </source>
</evidence>
<dbReference type="EMBL" id="BPVZ01000064">
    <property type="protein sequence ID" value="GKV23906.1"/>
    <property type="molecule type" value="Genomic_DNA"/>
</dbReference>
<gene>
    <name evidence="4" type="ORF">SLEP1_g33583</name>
</gene>
<dbReference type="Pfam" id="PF04783">
    <property type="entry name" value="DUF630"/>
    <property type="match status" value="1"/>
</dbReference>
<dbReference type="PANTHER" id="PTHR21450:SF41">
    <property type="entry name" value="RNA POLYMERASE SUBUNIT BETA, PUTATIVE (DUF630 AND DUF632)-RELATED"/>
    <property type="match status" value="1"/>
</dbReference>
<dbReference type="Pfam" id="PF04782">
    <property type="entry name" value="DUF632"/>
    <property type="match status" value="1"/>
</dbReference>
<evidence type="ECO:0000259" key="2">
    <source>
        <dbReference type="Pfam" id="PF04782"/>
    </source>
</evidence>
<reference evidence="4 5" key="1">
    <citation type="journal article" date="2021" name="Commun. Biol.">
        <title>The genome of Shorea leprosula (Dipterocarpaceae) highlights the ecological relevance of drought in aseasonal tropical rainforests.</title>
        <authorList>
            <person name="Ng K.K.S."/>
            <person name="Kobayashi M.J."/>
            <person name="Fawcett J.A."/>
            <person name="Hatakeyama M."/>
            <person name="Paape T."/>
            <person name="Ng C.H."/>
            <person name="Ang C.C."/>
            <person name="Tnah L.H."/>
            <person name="Lee C.T."/>
            <person name="Nishiyama T."/>
            <person name="Sese J."/>
            <person name="O'Brien M.J."/>
            <person name="Copetti D."/>
            <person name="Mohd Noor M.I."/>
            <person name="Ong R.C."/>
            <person name="Putra M."/>
            <person name="Sireger I.Z."/>
            <person name="Indrioko S."/>
            <person name="Kosugi Y."/>
            <person name="Izuno A."/>
            <person name="Isagi Y."/>
            <person name="Lee S.L."/>
            <person name="Shimizu K.K."/>
        </authorList>
    </citation>
    <scope>NUCLEOTIDE SEQUENCE [LARGE SCALE GENOMIC DNA]</scope>
    <source>
        <strain evidence="4">214</strain>
    </source>
</reference>
<evidence type="ECO:0000313" key="4">
    <source>
        <dbReference type="EMBL" id="GKV23906.1"/>
    </source>
</evidence>
<evidence type="ECO:0000256" key="1">
    <source>
        <dbReference type="SAM" id="MobiDB-lite"/>
    </source>
</evidence>